<name>A0A1Z5HRI9_9FIRM</name>
<dbReference type="InterPro" id="IPR002881">
    <property type="entry name" value="DUF58"/>
</dbReference>
<comment type="caution">
    <text evidence="2">The sequence shown here is derived from an EMBL/GenBank/DDBJ whole genome shotgun (WGS) entry which is preliminary data.</text>
</comment>
<accession>A0A1Z5HRI9</accession>
<sequence>MRSRLFDNEFLKKLEQLHIYTQRMLAGKLSGDRRSPKRGASVEFADYRNYTPGDDFRLIDWNAYARLEKLFLKMFVEEQDLIIHLFLDCSSSMACGEGRKERFARQVAGALAYLGLMSLEQVGVGGITTGLSHYLPPVRGREAVWKVWDFLESLPSGGQTDLNAALKGFARYRRRQGLAVVISDFLSPAGYREGLAYLQYLGQEVIVLQVLSPEELDPPLRGDLRLVDVETGEAEEISLTPQLLALYRKLLREYIDRLRNFCSSRNMTFLQLDSSMPLEDVILRSLPKVGVLG</sequence>
<dbReference type="EMBL" id="BDGJ01000035">
    <property type="protein sequence ID" value="GAW91880.1"/>
    <property type="molecule type" value="Genomic_DNA"/>
</dbReference>
<dbReference type="SUPFAM" id="SSF53300">
    <property type="entry name" value="vWA-like"/>
    <property type="match status" value="1"/>
</dbReference>
<dbReference type="Proteomes" id="UP000197032">
    <property type="component" value="Unassembled WGS sequence"/>
</dbReference>
<dbReference type="InterPro" id="IPR036465">
    <property type="entry name" value="vWFA_dom_sf"/>
</dbReference>
<evidence type="ECO:0000313" key="3">
    <source>
        <dbReference type="Proteomes" id="UP000197032"/>
    </source>
</evidence>
<feature type="domain" description="DUF58" evidence="1">
    <location>
        <begin position="46"/>
        <end position="242"/>
    </location>
</feature>
<evidence type="ECO:0000259" key="1">
    <source>
        <dbReference type="Pfam" id="PF01882"/>
    </source>
</evidence>
<protein>
    <recommendedName>
        <fullName evidence="1">DUF58 domain-containing protein</fullName>
    </recommendedName>
</protein>
<dbReference type="PANTHER" id="PTHR33608:SF7">
    <property type="entry name" value="DUF58 DOMAIN-CONTAINING PROTEIN"/>
    <property type="match status" value="1"/>
</dbReference>
<dbReference type="PANTHER" id="PTHR33608">
    <property type="entry name" value="BLL2464 PROTEIN"/>
    <property type="match status" value="1"/>
</dbReference>
<gene>
    <name evidence="2" type="ORF">KKC1_10410</name>
</gene>
<dbReference type="RefSeq" id="WP_088553341.1">
    <property type="nucleotide sequence ID" value="NZ_BDGJ01000035.1"/>
</dbReference>
<dbReference type="AlphaFoldDB" id="A0A1Z5HRI9"/>
<keyword evidence="3" id="KW-1185">Reference proteome</keyword>
<organism evidence="2 3">
    <name type="scientific">Calderihabitans maritimus</name>
    <dbReference type="NCBI Taxonomy" id="1246530"/>
    <lineage>
        <taxon>Bacteria</taxon>
        <taxon>Bacillati</taxon>
        <taxon>Bacillota</taxon>
        <taxon>Clostridia</taxon>
        <taxon>Neomoorellales</taxon>
        <taxon>Calderihabitantaceae</taxon>
        <taxon>Calderihabitans</taxon>
    </lineage>
</organism>
<evidence type="ECO:0000313" key="2">
    <source>
        <dbReference type="EMBL" id="GAW91880.1"/>
    </source>
</evidence>
<dbReference type="OrthoDB" id="9776116at2"/>
<proteinExistence type="predicted"/>
<dbReference type="Pfam" id="PF01882">
    <property type="entry name" value="DUF58"/>
    <property type="match status" value="1"/>
</dbReference>
<reference evidence="3" key="1">
    <citation type="journal article" date="2017" name="Appl. Environ. Microbiol.">
        <title>Genomic analysis of Calderihabitans maritimus KKC1, a thermophilic hydrogenogenic carboxydotrophic bacterium isolated from marine sediment.</title>
        <authorList>
            <person name="Omae K."/>
            <person name="Yoneda Y."/>
            <person name="Fukuyama Y."/>
            <person name="Yoshida T."/>
            <person name="Sako Y."/>
        </authorList>
    </citation>
    <scope>NUCLEOTIDE SEQUENCE [LARGE SCALE GENOMIC DNA]</scope>
    <source>
        <strain evidence="3">KKC1</strain>
    </source>
</reference>